<feature type="compositionally biased region" description="Low complexity" evidence="1">
    <location>
        <begin position="103"/>
        <end position="117"/>
    </location>
</feature>
<evidence type="ECO:0000256" key="1">
    <source>
        <dbReference type="SAM" id="MobiDB-lite"/>
    </source>
</evidence>
<feature type="compositionally biased region" description="Acidic residues" evidence="1">
    <location>
        <begin position="605"/>
        <end position="615"/>
    </location>
</feature>
<reference evidence="2" key="1">
    <citation type="submission" date="2023-01" db="EMBL/GenBank/DDBJ databases">
        <authorList>
            <person name="Piombo E."/>
        </authorList>
    </citation>
    <scope>NUCLEOTIDE SEQUENCE</scope>
</reference>
<gene>
    <name evidence="2" type="ORF">CCHLO57077_00015016</name>
</gene>
<feature type="compositionally biased region" description="Basic residues" evidence="1">
    <location>
        <begin position="666"/>
        <end position="680"/>
    </location>
</feature>
<feature type="compositionally biased region" description="Basic and acidic residues" evidence="1">
    <location>
        <begin position="616"/>
        <end position="665"/>
    </location>
</feature>
<feature type="compositionally biased region" description="Basic and acidic residues" evidence="1">
    <location>
        <begin position="15"/>
        <end position="25"/>
    </location>
</feature>
<feature type="region of interest" description="Disordered" evidence="1">
    <location>
        <begin position="73"/>
        <end position="117"/>
    </location>
</feature>
<evidence type="ECO:0000313" key="3">
    <source>
        <dbReference type="Proteomes" id="UP001160390"/>
    </source>
</evidence>
<feature type="compositionally biased region" description="Basic and acidic residues" evidence="1">
    <location>
        <begin position="574"/>
        <end position="585"/>
    </location>
</feature>
<dbReference type="EMBL" id="CABFNP030001323">
    <property type="protein sequence ID" value="CAI6099550.1"/>
    <property type="molecule type" value="Genomic_DNA"/>
</dbReference>
<accession>A0AA35VB29</accession>
<protein>
    <submittedName>
        <fullName evidence="2">Uncharacterized protein</fullName>
    </submittedName>
</protein>
<feature type="compositionally biased region" description="Acidic residues" evidence="1">
    <location>
        <begin position="586"/>
        <end position="596"/>
    </location>
</feature>
<feature type="region of interest" description="Disordered" evidence="1">
    <location>
        <begin position="361"/>
        <end position="687"/>
    </location>
</feature>
<name>A0AA35VB29_9HYPO</name>
<feature type="compositionally biased region" description="Polar residues" evidence="1">
    <location>
        <begin position="481"/>
        <end position="496"/>
    </location>
</feature>
<feature type="compositionally biased region" description="Basic and acidic residues" evidence="1">
    <location>
        <begin position="556"/>
        <end position="567"/>
    </location>
</feature>
<keyword evidence="3" id="KW-1185">Reference proteome</keyword>
<dbReference type="Proteomes" id="UP001160390">
    <property type="component" value="Unassembled WGS sequence"/>
</dbReference>
<proteinExistence type="predicted"/>
<evidence type="ECO:0000313" key="2">
    <source>
        <dbReference type="EMBL" id="CAI6099550.1"/>
    </source>
</evidence>
<dbReference type="AlphaFoldDB" id="A0AA35VB29"/>
<feature type="compositionally biased region" description="Polar residues" evidence="1">
    <location>
        <begin position="90"/>
        <end position="101"/>
    </location>
</feature>
<feature type="compositionally biased region" description="Polar residues" evidence="1">
    <location>
        <begin position="367"/>
        <end position="377"/>
    </location>
</feature>
<organism evidence="2 3">
    <name type="scientific">Clonostachys chloroleuca</name>
    <dbReference type="NCBI Taxonomy" id="1926264"/>
    <lineage>
        <taxon>Eukaryota</taxon>
        <taxon>Fungi</taxon>
        <taxon>Dikarya</taxon>
        <taxon>Ascomycota</taxon>
        <taxon>Pezizomycotina</taxon>
        <taxon>Sordariomycetes</taxon>
        <taxon>Hypocreomycetidae</taxon>
        <taxon>Hypocreales</taxon>
        <taxon>Bionectriaceae</taxon>
        <taxon>Clonostachys</taxon>
    </lineage>
</organism>
<feature type="region of interest" description="Disordered" evidence="1">
    <location>
        <begin position="1"/>
        <end position="39"/>
    </location>
</feature>
<sequence length="687" mass="78728">MSSKQRLARQATPGDRIRRETEYQKSENQLRSGFVHRETPLADKILYERLQGKAYQGPTTSLTGATMNPGLVAAYPGGQVKPPGEPSSARHGNQMSASRGSGQRPTQRPQTARPRPAQVRMHSIFNPSFLSLPLSSSEYPDSDHEYLTMFCQRSQSALFRDIRAIRSRIIWQPDKTTQGNRRMTLKLMPSQEVTLKNKPRRYSWIRLFLQPTCTSDQFFEFVFKKMPPRVQHTFKNGPNLRRRLMDMSARRRNMLKTQGVQVLSLPGRKTLDKSIDMWNRLFHARYIIENGHSLKAGMVVLNAHKSERENALPKVLGIPPNTLISLSDIDMNEVLGAQYLAEAAISNEDLDDLSRSLARHSAETALESASNTGSPRTQNKKKGKDKVPSMQESRFAAESQPGRPIRNGCIDWEVPESDEEATVVADRETPSANLSSRRNKRKRDGSATGARKKKRKPQLPTNDDTVITIPSDHEIDLPETRYQSRNPSRSSPALQSRSKKGRSVRSPGPSLIQQEMTPPDSTPCHRKPSPPTPTPLRYIRGRTADYQGIPFHKREKAMEMHQREADHIRKKHQLKQELQKRMKIEDEGEGSDDTSDGDGNTSDESTSDESEDTSDKEENRRDGDHQERERKLEKDRKRKEEEERQRQERQRDEMQRQGRDPERGLTRRPRKRGPRRRNRHRSQEITA</sequence>
<comment type="caution">
    <text evidence="2">The sequence shown here is derived from an EMBL/GenBank/DDBJ whole genome shotgun (WGS) entry which is preliminary data.</text>
</comment>